<evidence type="ECO:0000256" key="8">
    <source>
        <dbReference type="ARBA" id="ARBA00023125"/>
    </source>
</evidence>
<dbReference type="InterPro" id="IPR008918">
    <property type="entry name" value="HhH2"/>
</dbReference>
<dbReference type="InterPro" id="IPR043502">
    <property type="entry name" value="DNA/RNA_pol_sf"/>
</dbReference>
<dbReference type="Pfam" id="PF02739">
    <property type="entry name" value="5_3_exonuc_N"/>
    <property type="match status" value="1"/>
</dbReference>
<dbReference type="InterPro" id="IPR020046">
    <property type="entry name" value="5-3_exonucl_a-hlix_arch_N"/>
</dbReference>
<evidence type="ECO:0000256" key="11">
    <source>
        <dbReference type="NCBIfam" id="TIGR00593"/>
    </source>
</evidence>
<keyword evidence="4 12" id="KW-0235">DNA replication</keyword>
<dbReference type="InterPro" id="IPR036397">
    <property type="entry name" value="RNaseH_sf"/>
</dbReference>
<evidence type="ECO:0000256" key="9">
    <source>
        <dbReference type="ARBA" id="ARBA00023204"/>
    </source>
</evidence>
<sequence>MGIRLSYVSVNAKSSSSASSSSSESKPRLLIIDGHSMAFRAFFALPAENFSTATGQHTNAVHGFVSMLLKMIEQREPTHVAVAFDLSGPTIRSQQYEEYKGGRAETPPEFEGQIELIDQVMGAMNIPTLTYEGYEADDILATLSTRGAAEGFEVLVVSGDRDTFQLINDDVLVLYPMRGISDIPPMDAAAVEERYGVLPQNYPDMAALVGEKADNLPGVPGVGNKTAAKWINLYGSVEDILAHADEIKGKVGQNLRDHVDDVRRNRELNALVRDLDVDVTWDDMRVREPEWDRIEDLFDSLEFNTLRRRLNDVMGGLSEDEGPAVELPNAVSATSAKEIREWLDGVAAPDAVAGSVAALRAELAAEHAVGEASDVLSLSVAVLPEDSAQAEVLQVDLAQLDEQATDVVAGWLADSERPKVVYDLKPMLKALWARGLKVAGVIDDVALSAYLVQPDRRGYALEDLAQQHLKRTLGEAAAQEAGQLDLGLDEDGSAVDGREAERADVTLRLHAVLQPMLVDREAEDLLTQVEVPLASVLADMEATGVAVDLDSLDDLIDSFTQNMNRAQQQAFDAIGHEVNLSSPKQLQTVLFEELELPKTKKIKTGYTTDAASLQDLLVKTGHPFLEALMAHRDVSKLRQTVEGLKKTVAADGRIHTTFSQTAAATGRLSSLNPNLQNIPVRTEEGRRIRDIFTCGDSAELLTADYSQIEMRIMAHLSGDEALIQAFKDGEDLHRFVGSRVFDVAPEDVSPEMRSKVKAMSYGLAYGLSQFGLSQQLGISVDEARTLRNDYFKRFGAVRDYLDEVVDQARVDGYTSTLLGRRRYLPELHSDNRQLREMAKRAALNAPIQGTAADIIKLAMLRIPAAFEDAGLESKMLLQVHDELIFEVVDGEQDKVRSLVVEIMSSAMELSVPLDVNIGTGRTWHDAAH</sequence>
<dbReference type="Gene3D" id="1.20.1060.10">
    <property type="entry name" value="Taq DNA Polymerase, Chain T, domain 4"/>
    <property type="match status" value="1"/>
</dbReference>
<evidence type="ECO:0000256" key="12">
    <source>
        <dbReference type="RuleBase" id="RU004460"/>
    </source>
</evidence>
<keyword evidence="16" id="KW-1185">Reference proteome</keyword>
<evidence type="ECO:0000256" key="1">
    <source>
        <dbReference type="ARBA" id="ARBA00007705"/>
    </source>
</evidence>
<evidence type="ECO:0000313" key="15">
    <source>
        <dbReference type="EMBL" id="PWI28590.1"/>
    </source>
</evidence>
<dbReference type="NCBIfam" id="NF004397">
    <property type="entry name" value="PRK05755.1"/>
    <property type="match status" value="1"/>
</dbReference>
<gene>
    <name evidence="12" type="primary">polA</name>
    <name evidence="15" type="ORF">CAY35_00515</name>
</gene>
<dbReference type="InterPro" id="IPR002421">
    <property type="entry name" value="5-3_exonuclease"/>
</dbReference>
<dbReference type="SUPFAM" id="SSF88723">
    <property type="entry name" value="PIN domain-like"/>
    <property type="match status" value="1"/>
</dbReference>
<dbReference type="PROSITE" id="PS00447">
    <property type="entry name" value="DNA_POLYMERASE_A"/>
    <property type="match status" value="1"/>
</dbReference>
<dbReference type="PANTHER" id="PTHR10133">
    <property type="entry name" value="DNA POLYMERASE I"/>
    <property type="match status" value="1"/>
</dbReference>
<dbReference type="InterPro" id="IPR012337">
    <property type="entry name" value="RNaseH-like_sf"/>
</dbReference>
<dbReference type="Gene3D" id="3.30.420.10">
    <property type="entry name" value="Ribonuclease H-like superfamily/Ribonuclease H"/>
    <property type="match status" value="1"/>
</dbReference>
<evidence type="ECO:0000256" key="5">
    <source>
        <dbReference type="ARBA" id="ARBA00022763"/>
    </source>
</evidence>
<dbReference type="Proteomes" id="UP000245514">
    <property type="component" value="Unassembled WGS sequence"/>
</dbReference>
<evidence type="ECO:0000256" key="7">
    <source>
        <dbReference type="ARBA" id="ARBA00022932"/>
    </source>
</evidence>
<dbReference type="SMART" id="SM00482">
    <property type="entry name" value="POLAc"/>
    <property type="match status" value="1"/>
</dbReference>
<keyword evidence="6 12" id="KW-0540">Nuclease</keyword>
<evidence type="ECO:0000256" key="3">
    <source>
        <dbReference type="ARBA" id="ARBA00022695"/>
    </source>
</evidence>
<name>A0ABX5LA43_9MICC</name>
<evidence type="ECO:0000256" key="2">
    <source>
        <dbReference type="ARBA" id="ARBA00022679"/>
    </source>
</evidence>
<dbReference type="CDD" id="cd09859">
    <property type="entry name" value="PIN_53EXO"/>
    <property type="match status" value="1"/>
</dbReference>
<keyword evidence="3 12" id="KW-0548">Nucleotidyltransferase</keyword>
<evidence type="ECO:0000256" key="6">
    <source>
        <dbReference type="ARBA" id="ARBA00022839"/>
    </source>
</evidence>
<dbReference type="Gene3D" id="1.10.150.20">
    <property type="entry name" value="5' to 3' exonuclease, C-terminal subdomain"/>
    <property type="match status" value="2"/>
</dbReference>
<dbReference type="CDD" id="cd08637">
    <property type="entry name" value="DNA_pol_A_pol_I_C"/>
    <property type="match status" value="1"/>
</dbReference>
<dbReference type="Gene3D" id="3.40.50.1010">
    <property type="entry name" value="5'-nuclease"/>
    <property type="match status" value="1"/>
</dbReference>
<evidence type="ECO:0000313" key="16">
    <source>
        <dbReference type="Proteomes" id="UP000245514"/>
    </source>
</evidence>
<dbReference type="Pfam" id="PF00476">
    <property type="entry name" value="DNA_pol_A"/>
    <property type="match status" value="1"/>
</dbReference>
<dbReference type="InterPro" id="IPR019760">
    <property type="entry name" value="DNA-dir_DNA_pol_A_CS"/>
</dbReference>
<proteinExistence type="inferred from homology"/>
<dbReference type="InterPro" id="IPR002298">
    <property type="entry name" value="DNA_polymerase_A"/>
</dbReference>
<feature type="domain" description="5'-3' exonuclease" evidence="13">
    <location>
        <begin position="25"/>
        <end position="287"/>
    </location>
</feature>
<dbReference type="NCBIfam" id="TIGR00593">
    <property type="entry name" value="pola"/>
    <property type="match status" value="1"/>
</dbReference>
<comment type="similarity">
    <text evidence="1 12">Belongs to the DNA polymerase type-A family.</text>
</comment>
<dbReference type="CDD" id="cd06140">
    <property type="entry name" value="DNA_polA_I_Bacillus_like_exo"/>
    <property type="match status" value="1"/>
</dbReference>
<keyword evidence="6 12" id="KW-0269">Exonuclease</keyword>
<dbReference type="Gene3D" id="3.30.70.370">
    <property type="match status" value="1"/>
</dbReference>
<organism evidence="15 16">
    <name type="scientific">Pseudoglutamicibacter cumminsii</name>
    <dbReference type="NCBI Taxonomy" id="156979"/>
    <lineage>
        <taxon>Bacteria</taxon>
        <taxon>Bacillati</taxon>
        <taxon>Actinomycetota</taxon>
        <taxon>Actinomycetes</taxon>
        <taxon>Micrococcales</taxon>
        <taxon>Micrococcaceae</taxon>
        <taxon>Pseudoglutamicibacter</taxon>
    </lineage>
</organism>
<dbReference type="InterPro" id="IPR054690">
    <property type="entry name" value="DNA_polI_exonuclease"/>
</dbReference>
<dbReference type="SUPFAM" id="SSF56672">
    <property type="entry name" value="DNA/RNA polymerases"/>
    <property type="match status" value="1"/>
</dbReference>
<dbReference type="SMART" id="SM00279">
    <property type="entry name" value="HhH2"/>
    <property type="match status" value="1"/>
</dbReference>
<feature type="domain" description="DNA-directed DNA polymerase family A palm" evidence="14">
    <location>
        <begin position="685"/>
        <end position="891"/>
    </location>
</feature>
<dbReference type="InterPro" id="IPR036279">
    <property type="entry name" value="5-3_exonuclease_C_sf"/>
</dbReference>
<keyword evidence="8 12" id="KW-0238">DNA-binding</keyword>
<dbReference type="InterPro" id="IPR018320">
    <property type="entry name" value="DNA_polymerase_1"/>
</dbReference>
<protein>
    <recommendedName>
        <fullName evidence="11 12">DNA polymerase I</fullName>
        <ecNumber evidence="11 12">2.7.7.7</ecNumber>
    </recommendedName>
</protein>
<evidence type="ECO:0000259" key="13">
    <source>
        <dbReference type="SMART" id="SM00475"/>
    </source>
</evidence>
<dbReference type="InterPro" id="IPR020045">
    <property type="entry name" value="DNA_polI_H3TH"/>
</dbReference>
<evidence type="ECO:0000256" key="4">
    <source>
        <dbReference type="ARBA" id="ARBA00022705"/>
    </source>
</evidence>
<dbReference type="InterPro" id="IPR001098">
    <property type="entry name" value="DNA-dir_DNA_pol_A_palm_dom"/>
</dbReference>
<dbReference type="EMBL" id="QFWG01000001">
    <property type="protein sequence ID" value="PWI28590.1"/>
    <property type="molecule type" value="Genomic_DNA"/>
</dbReference>
<keyword evidence="7 12" id="KW-0239">DNA-directed DNA polymerase</keyword>
<accession>A0ABX5LA43</accession>
<dbReference type="InterPro" id="IPR029060">
    <property type="entry name" value="PIN-like_dom_sf"/>
</dbReference>
<dbReference type="EC" id="2.7.7.7" evidence="11 12"/>
<keyword evidence="9 12" id="KW-0234">DNA repair</keyword>
<evidence type="ECO:0000256" key="10">
    <source>
        <dbReference type="ARBA" id="ARBA00049244"/>
    </source>
</evidence>
<dbReference type="PANTHER" id="PTHR10133:SF27">
    <property type="entry name" value="DNA POLYMERASE NU"/>
    <property type="match status" value="1"/>
</dbReference>
<dbReference type="SUPFAM" id="SSF47807">
    <property type="entry name" value="5' to 3' exonuclease, C-terminal subdomain"/>
    <property type="match status" value="1"/>
</dbReference>
<comment type="caution">
    <text evidence="15">The sequence shown here is derived from an EMBL/GenBank/DDBJ whole genome shotgun (WGS) entry which is preliminary data.</text>
</comment>
<dbReference type="Pfam" id="PF22619">
    <property type="entry name" value="DNA_polI_exo1"/>
    <property type="match status" value="1"/>
</dbReference>
<dbReference type="PRINTS" id="PR00868">
    <property type="entry name" value="DNAPOLI"/>
</dbReference>
<dbReference type="SMART" id="SM00475">
    <property type="entry name" value="53EXOc"/>
    <property type="match status" value="1"/>
</dbReference>
<dbReference type="RefSeq" id="WP_109302869.1">
    <property type="nucleotide sequence ID" value="NZ_QFWG01000001.1"/>
</dbReference>
<comment type="catalytic activity">
    <reaction evidence="10 12">
        <text>DNA(n) + a 2'-deoxyribonucleoside 5'-triphosphate = DNA(n+1) + diphosphate</text>
        <dbReference type="Rhea" id="RHEA:22508"/>
        <dbReference type="Rhea" id="RHEA-COMP:17339"/>
        <dbReference type="Rhea" id="RHEA-COMP:17340"/>
        <dbReference type="ChEBI" id="CHEBI:33019"/>
        <dbReference type="ChEBI" id="CHEBI:61560"/>
        <dbReference type="ChEBI" id="CHEBI:173112"/>
        <dbReference type="EC" id="2.7.7.7"/>
    </reaction>
</comment>
<dbReference type="Pfam" id="PF01367">
    <property type="entry name" value="5_3_exonuc"/>
    <property type="match status" value="1"/>
</dbReference>
<comment type="function">
    <text evidence="12">In addition to polymerase activity, this DNA polymerase exhibits 5'-3' exonuclease activity.</text>
</comment>
<keyword evidence="2 12" id="KW-0808">Transferase</keyword>
<evidence type="ECO:0000259" key="14">
    <source>
        <dbReference type="SMART" id="SM00482"/>
    </source>
</evidence>
<reference evidence="15 16" key="1">
    <citation type="submission" date="2018-05" db="EMBL/GenBank/DDBJ databases">
        <title>Draft Genome Sequence of Arthrobacter cumminsii IME1328, Isolated from a Patient Who Suffered from Foot Ulcers in China.</title>
        <authorList>
            <person name="Li M."/>
            <person name="Jiang Z."/>
            <person name="Sun Q."/>
            <person name="Tong Y."/>
        </authorList>
    </citation>
    <scope>NUCLEOTIDE SEQUENCE [LARGE SCALE GENOMIC DNA]</scope>
    <source>
        <strain evidence="15 16">IME1328</strain>
    </source>
</reference>
<dbReference type="CDD" id="cd09898">
    <property type="entry name" value="H3TH_53EXO"/>
    <property type="match status" value="1"/>
</dbReference>
<dbReference type="SUPFAM" id="SSF53098">
    <property type="entry name" value="Ribonuclease H-like"/>
    <property type="match status" value="1"/>
</dbReference>
<keyword evidence="5 12" id="KW-0227">DNA damage</keyword>
<keyword evidence="12" id="KW-0378">Hydrolase</keyword>